<dbReference type="GO" id="GO:0003824">
    <property type="term" value="F:catalytic activity"/>
    <property type="evidence" value="ECO:0007669"/>
    <property type="project" value="InterPro"/>
</dbReference>
<dbReference type="SMART" id="SM00823">
    <property type="entry name" value="PKS_PP"/>
    <property type="match status" value="3"/>
</dbReference>
<dbReference type="GO" id="GO:0005829">
    <property type="term" value="C:cytosol"/>
    <property type="evidence" value="ECO:0007669"/>
    <property type="project" value="TreeGrafter"/>
</dbReference>
<comment type="similarity">
    <text evidence="2">Belongs to the ATP-dependent AMP-binding enzyme family.</text>
</comment>
<dbReference type="SUPFAM" id="SSF47336">
    <property type="entry name" value="ACP-like"/>
    <property type="match status" value="3"/>
</dbReference>
<evidence type="ECO:0000256" key="4">
    <source>
        <dbReference type="ARBA" id="ARBA00022553"/>
    </source>
</evidence>
<dbReference type="InterPro" id="IPR010060">
    <property type="entry name" value="NRPS_synth"/>
</dbReference>
<dbReference type="Pfam" id="PF00668">
    <property type="entry name" value="Condensation"/>
    <property type="match status" value="3"/>
</dbReference>
<dbReference type="Gene3D" id="3.40.50.980">
    <property type="match status" value="4"/>
</dbReference>
<dbReference type="InterPro" id="IPR020806">
    <property type="entry name" value="PKS_PP-bd"/>
</dbReference>
<dbReference type="PROSITE" id="PS50075">
    <property type="entry name" value="CARRIER"/>
    <property type="match status" value="3"/>
</dbReference>
<dbReference type="InterPro" id="IPR010071">
    <property type="entry name" value="AA_adenyl_dom"/>
</dbReference>
<dbReference type="InterPro" id="IPR023213">
    <property type="entry name" value="CAT-like_dom_sf"/>
</dbReference>
<evidence type="ECO:0000256" key="6">
    <source>
        <dbReference type="ARBA" id="ARBA00023194"/>
    </source>
</evidence>
<dbReference type="InterPro" id="IPR025110">
    <property type="entry name" value="AMP-bd_C"/>
</dbReference>
<evidence type="ECO:0000259" key="7">
    <source>
        <dbReference type="PROSITE" id="PS50075"/>
    </source>
</evidence>
<dbReference type="FunFam" id="3.40.50.980:FF:000001">
    <property type="entry name" value="Non-ribosomal peptide synthetase"/>
    <property type="match status" value="3"/>
</dbReference>
<dbReference type="SMART" id="SM01294">
    <property type="entry name" value="PKS_PP_betabranch"/>
    <property type="match status" value="1"/>
</dbReference>
<evidence type="ECO:0000256" key="3">
    <source>
        <dbReference type="ARBA" id="ARBA00022450"/>
    </source>
</evidence>
<comment type="cofactor">
    <cofactor evidence="1">
        <name>pantetheine 4'-phosphate</name>
        <dbReference type="ChEBI" id="CHEBI:47942"/>
    </cofactor>
</comment>
<name>A0A7I7RNQ4_MYCCF</name>
<dbReference type="GO" id="GO:0043041">
    <property type="term" value="P:amino acid activation for nonribosomal peptide biosynthetic process"/>
    <property type="evidence" value="ECO:0007669"/>
    <property type="project" value="TreeGrafter"/>
</dbReference>
<dbReference type="CDD" id="cd19540">
    <property type="entry name" value="LCL_NRPS-like"/>
    <property type="match status" value="2"/>
</dbReference>
<dbReference type="Pfam" id="PF00550">
    <property type="entry name" value="PP-binding"/>
    <property type="match status" value="3"/>
</dbReference>
<keyword evidence="9" id="KW-1185">Reference proteome</keyword>
<dbReference type="CDD" id="cd17643">
    <property type="entry name" value="A_NRPS_Cytc1-like"/>
    <property type="match status" value="2"/>
</dbReference>
<dbReference type="PANTHER" id="PTHR45527">
    <property type="entry name" value="NONRIBOSOMAL PEPTIDE SYNTHETASE"/>
    <property type="match status" value="1"/>
</dbReference>
<dbReference type="Gene3D" id="3.30.559.30">
    <property type="entry name" value="Nonribosomal peptide synthetase, condensation domain"/>
    <property type="match status" value="3"/>
</dbReference>
<keyword evidence="6" id="KW-0045">Antibiotic biosynthesis</keyword>
<dbReference type="EMBL" id="AP022591">
    <property type="protein sequence ID" value="BBY45811.1"/>
    <property type="molecule type" value="Genomic_DNA"/>
</dbReference>
<accession>A0A7I7RNQ4</accession>
<organism evidence="8 9">
    <name type="scientific">Mycolicibacterium celeriflavum</name>
    <name type="common">Mycobacterium celeriflavum</name>
    <dbReference type="NCBI Taxonomy" id="1249101"/>
    <lineage>
        <taxon>Bacteria</taxon>
        <taxon>Bacillati</taxon>
        <taxon>Actinomycetota</taxon>
        <taxon>Actinomycetes</taxon>
        <taxon>Mycobacteriales</taxon>
        <taxon>Mycobacteriaceae</taxon>
        <taxon>Mycolicibacterium</taxon>
    </lineage>
</organism>
<dbReference type="FunFam" id="3.40.50.12780:FF:000012">
    <property type="entry name" value="Non-ribosomal peptide synthetase"/>
    <property type="match status" value="3"/>
</dbReference>
<dbReference type="KEGG" id="mcee:MCEL_41060"/>
<reference evidence="8 9" key="1">
    <citation type="journal article" date="2019" name="Emerg. Microbes Infect.">
        <title>Comprehensive subspecies identification of 175 nontuberculous mycobacteria species based on 7547 genomic profiles.</title>
        <authorList>
            <person name="Matsumoto Y."/>
            <person name="Kinjo T."/>
            <person name="Motooka D."/>
            <person name="Nabeya D."/>
            <person name="Jung N."/>
            <person name="Uechi K."/>
            <person name="Horii T."/>
            <person name="Iida T."/>
            <person name="Fujita J."/>
            <person name="Nakamura S."/>
        </authorList>
    </citation>
    <scope>NUCLEOTIDE SEQUENCE [LARGE SCALE GENOMIC DNA]</scope>
    <source>
        <strain evidence="8 9">JCM 18439</strain>
    </source>
</reference>
<gene>
    <name evidence="8" type="ORF">MCEL_41060</name>
</gene>
<dbReference type="NCBIfam" id="TIGR01720">
    <property type="entry name" value="NRPS-para261"/>
    <property type="match status" value="1"/>
</dbReference>
<dbReference type="Gene3D" id="3.40.50.12780">
    <property type="entry name" value="N-terminal domain of ligase-like"/>
    <property type="match status" value="1"/>
</dbReference>
<dbReference type="InterPro" id="IPR009081">
    <property type="entry name" value="PP-bd_ACP"/>
</dbReference>
<protein>
    <recommendedName>
        <fullName evidence="7">Carrier domain-containing protein</fullName>
    </recommendedName>
</protein>
<dbReference type="NCBIfam" id="NF003417">
    <property type="entry name" value="PRK04813.1"/>
    <property type="match status" value="3"/>
</dbReference>
<evidence type="ECO:0000313" key="8">
    <source>
        <dbReference type="EMBL" id="BBY45811.1"/>
    </source>
</evidence>
<dbReference type="GO" id="GO:0031177">
    <property type="term" value="F:phosphopantetheine binding"/>
    <property type="evidence" value="ECO:0007669"/>
    <property type="project" value="InterPro"/>
</dbReference>
<dbReference type="Gene3D" id="3.30.559.10">
    <property type="entry name" value="Chloramphenicol acetyltransferase-like domain"/>
    <property type="match status" value="3"/>
</dbReference>
<feature type="domain" description="Carrier" evidence="7">
    <location>
        <begin position="628"/>
        <end position="703"/>
    </location>
</feature>
<dbReference type="InterPro" id="IPR001242">
    <property type="entry name" value="Condensation_dom"/>
</dbReference>
<sequence length="3313" mass="353115">MQTMEKRVRLGDSAHASNRVVVNIIPAAHMGHFDGALATGTLTNAGFGDQAALVFFRDGDQLHLSSLGTGHPSTELHVAEVADRLSRLLLAMTTDPERRLSSIDLLDEREHARVDGWGNRALLTAPAPEGVTIPAEFAAQVAAVPEAVALTCAGRSWTYAELDAASNRVAHLLSGLGAGPGRCVALLFPRCAEAIVAMLGVLKSGAAYLPIDPAHPWARIEFMIADAAPMAALTTAELADRLADSELVVIDVDDPSIEGYPVTALPEPAADDLAYTIYTSGTTGVPKGVAITHANVTQLMGSLNDDWAAAGQVWSQWHSYSFDISGWEIYGALLHGGRLAVVPESVAASPEDLRALLIDEQVSVLCQTPSAVGMLSPQGLDGVTLLVGGEVCPPDVVDRWAPGRVMINEYGPTEATMWVALSGPLQSGSGVVPIGAPLPGAAFFVLDSWLRPVPQGMVGELYLAGPQLAVGYARRASLTASRFVACPFAGSDGPGQRMYRTGDLVRWGADGQLQYLGRSDEQVKIRGHRIEIGEVQSALSALEGVDQAAVIVREDRPGDKRLVGYLTESASGAVDPTTIRAALGERLPSYMVPSAVVLIDALPLTVNGKLDKRALPAPEYPDADRYRAPSTPTEDLLAGIFAEVLGVERVGVDDSFFELGGDSLLAMRVIAAVNTSLDSGLSVRALFEAPTVAELASRIGEGDGLEPLVAGPRPTVVPLSFAQKRLWFLDQLQGPSSVDNLAVALWLKGDLNIEALGAAIVDVVGRHESLRTLFPAPNGVPQQLVVPVEDAQVGWQVVDATGWPQSRLEQAVGAVARRPFDLAAEIPLRATLYKLGDVEHVLVAVVHHIAADGWSITPLVRDLDVAYGARCAGHAPDWAPLPVQYVDYTLWQRAQLGDLDDSDSRIAGQLAYWQDALADMPERVELPTDRPYPPVADYRGAKVAVQYPVQVQQAVARLAGEHGATSFMVMQTALAVLLAKLSASSDVAVGFPIAGRRDRALEELVGFFVNTLVLRVDLAGDPTVAEVLEQVRQRSLAAFEHQDVPFEALVEQLNPTRSLNHHPLVQVLLAWQNNVAGEFRLGDVGVTPLPADTQTARVDLTFSLAERWSEAGQPAGIGGDVEFRTDVFDAASVEALVERLQRVVVALCADPSRRLSSIDVLDDHEHAQLQGWGNRAALTQPVSASLSIPALFAAQVARAPEAIAITYGARSWTYRELDEAANRMAHLLSGHGVEPGKRVALLLRRSPEAVASILAVLKTGAAYLAIDPGQPAARMHFMLADAAPAAAITTAGLADRLNGHDLLVINIDDPVLDGQPGTSLPAPNPHDVAYLIYTSGTTGVPKGVAVPHVNVTQLLDSLDADLNMSPGQVWTQCHSLAFDFSVWEIFGALLHGGRLVVVPDSMAASPQDLHALLVREQVNVLSQTPSAFYALETADALAPELGQQLKLETVIFGGEALEPHRLAPWLRNHPGLPQLINMYGITETTVHASFREIVDDDADSAVSPIGLPLAHLGFFVLDGWLRPVPPGVVGELYVAGHGVAFGYVQRAGLTATRFVACPFAGVGVRMYRTGDLVRWGADGQLQYLGRSDEQVKIRGYRIELGEVQAALSALDGVHQSAVIVREDRPGDKRLVAYVAGTADSVEMRNALAERLPTYMVPAAVVVVDALPLTHNGKLDKRALPAPEYADGDQYRAPADAVEEILVGIYAQVLGLERVGIDDSFFELGGDSLSAMRVVAAVNASLGVDLGVRTLFEAPTVARLVSRIGADEGLAPLVPVERPAVVPLSFAQNRLWFIDQLQGPSAIYNLAVALQLDGRLNPQALGAAWVDVVGRHESLRTLFPAPNGVPQQLVVPVEDAQVGWQVVDATGWPQSRLEQAVGAVARRPFDLAAEIPLRATLYKLGDVEHVLVAVVHHIAADGWSITPLVRDLDVAYGARCAGHAPDWAPLPVQYVDYTLWQRAQLGDLDDSDSRIAGQLAYWQDALADMPERVELPTDRPYPPVADYRGAKVAVQYPVQVQQAVARLAGEHGATSFMVMQTALAVLLAKLSASSDVAVGFPIAGRRDRALEELVGFFVNTLVLRVDLAGDPTVAEVLEQVRQRSLAAFEHQDVPFEALVEQLNPTRSLNHHPLVQVLLAWQNNVAGEFRLGDVGVTPLPADTQTARVDLTFSLAERWSEAGQPAGIGGDVEFRTDVFDAASVEALVERLQRVVVALCADPSRRLSSIDVLDDHEHAQLQGWGNRAALTQPVSASLSIPALFAAQVARAPEAIAITYGARSWTYRELDEAANRMAHLLSGHGVEPGKRVALLMERSAEAVMAILAVLKTGAAYVPIDPTHPDARIEFVLKDAAPTVVLTTTDRRSRLADHDQLVVVDVDDPAVDSHPGTVLPLPAPDDIAYLIYTSGTTGTPKGVAVAHRNVVQLLETLEADVPAAGVWSQCHSLAFDFSVWEVFGALLSGGRLVMVPDAVVRSPEDLHALLVGEQVSVLSQTPSAFYALQAADGLAPELGDQLKLETVVFGGEALEPSRLGGWLDRHPQQPRLLNMYGITETTVHASVREIVAADAHAVVSPIGVPLAHLGFFVLDAWLRPVPAGVVGELYVAGAGVAEGYVGRAGLTGSRFVACPFGDAGAPGTRMYRTGDLASWGADGQLRYVGRADEQVKIRGYRIELGEVQAALAALEGVDQAAVMVREDRPGDKRLVGYVTGAADVSGIRAKLGERLPAYMVPAAVVALDALPITSNGKLDKRALPAPEYTDVDRYRPPASATEEVLAGIFAQVLGLEQVGVDESFFELGGDSILSMQVVARARAAGVVCRPRDIFVEQTVARLAQVATVSDGETQVVDEGIGPVTATPIIRWLESVDGPTDQFNQTVLLQAPAGVGEADVVALLQALVDRHAMLRLRVADTAGEGWSLYVPEAGSVDAGECLHTVDALSDEALAKVRSRLSPVSGAMFGALWVAATGQLALVIHHLVVDGVSWRILLEDLNIAWRQHRAGQPIALPVGGTSFARWASLLAEHAQDAEVVAKTAAWRQVAGVPSRLPAVQPTVDTFAAAGRLSVELDVETTRMLLGEVPTAFHAGVHEVLLIGFGLAVAEFLGSGLAPVSIDVEGHGRDGDLAEEADLSRTVGWFTTKYPVALSVGGLDWSRVSAGGTSLGALVKDAKEQLRELPDGLSYGLLRYLNPDAELPDSDPAIGFNYLGRLGAAAAESSDDLWRMSHDGMSLTGVASDIPMPLIHTVELNAATVDTDSGPQLQANWTWAPSALGEADVIRLSSLWFEALDGICQHVRGGGGGLTPSDIAVNLNQQQIEELQRQYANR</sequence>
<dbReference type="FunFam" id="3.30.300.30:FF:000010">
    <property type="entry name" value="Enterobactin synthetase component F"/>
    <property type="match status" value="3"/>
</dbReference>
<dbReference type="FunFam" id="1.10.1200.10:FF:000005">
    <property type="entry name" value="Nonribosomal peptide synthetase 1"/>
    <property type="match status" value="3"/>
</dbReference>
<dbReference type="UniPathway" id="UPA00011"/>
<dbReference type="PANTHER" id="PTHR45527:SF1">
    <property type="entry name" value="FATTY ACID SYNTHASE"/>
    <property type="match status" value="1"/>
</dbReference>
<keyword evidence="5" id="KW-0677">Repeat</keyword>
<dbReference type="SUPFAM" id="SSF56801">
    <property type="entry name" value="Acetyl-CoA synthetase-like"/>
    <property type="match status" value="3"/>
</dbReference>
<dbReference type="Proteomes" id="UP000466431">
    <property type="component" value="Chromosome"/>
</dbReference>
<proteinExistence type="inferred from homology"/>
<dbReference type="NCBIfam" id="TIGR01733">
    <property type="entry name" value="AA-adenyl-dom"/>
    <property type="match status" value="3"/>
</dbReference>
<dbReference type="InterPro" id="IPR045851">
    <property type="entry name" value="AMP-bd_C_sf"/>
</dbReference>
<dbReference type="Gene3D" id="2.30.38.10">
    <property type="entry name" value="Luciferase, Domain 3"/>
    <property type="match status" value="2"/>
</dbReference>
<dbReference type="PROSITE" id="PS00455">
    <property type="entry name" value="AMP_BINDING"/>
    <property type="match status" value="2"/>
</dbReference>
<keyword evidence="4" id="KW-0597">Phosphoprotein</keyword>
<evidence type="ECO:0000256" key="5">
    <source>
        <dbReference type="ARBA" id="ARBA00022737"/>
    </source>
</evidence>
<dbReference type="GO" id="GO:0044550">
    <property type="term" value="P:secondary metabolite biosynthetic process"/>
    <property type="evidence" value="ECO:0007669"/>
    <property type="project" value="UniProtKB-ARBA"/>
</dbReference>
<dbReference type="GO" id="GO:0017000">
    <property type="term" value="P:antibiotic biosynthetic process"/>
    <property type="evidence" value="ECO:0007669"/>
    <property type="project" value="UniProtKB-KW"/>
</dbReference>
<dbReference type="PROSITE" id="PS00012">
    <property type="entry name" value="PHOSPHOPANTETHEINE"/>
    <property type="match status" value="3"/>
</dbReference>
<dbReference type="InterPro" id="IPR036736">
    <property type="entry name" value="ACP-like_sf"/>
</dbReference>
<keyword evidence="3" id="KW-0596">Phosphopantetheine</keyword>
<dbReference type="InterPro" id="IPR020845">
    <property type="entry name" value="AMP-binding_CS"/>
</dbReference>
<dbReference type="InterPro" id="IPR006162">
    <property type="entry name" value="Ppantetheine_attach_site"/>
</dbReference>
<dbReference type="InterPro" id="IPR042099">
    <property type="entry name" value="ANL_N_sf"/>
</dbReference>
<dbReference type="SUPFAM" id="SSF52777">
    <property type="entry name" value="CoA-dependent acyltransferases"/>
    <property type="match status" value="6"/>
</dbReference>
<dbReference type="InterPro" id="IPR000873">
    <property type="entry name" value="AMP-dep_synth/lig_dom"/>
</dbReference>
<dbReference type="Gene3D" id="3.30.300.30">
    <property type="match status" value="3"/>
</dbReference>
<dbReference type="Gene3D" id="1.10.1200.10">
    <property type="entry name" value="ACP-like"/>
    <property type="match status" value="3"/>
</dbReference>
<evidence type="ECO:0000256" key="1">
    <source>
        <dbReference type="ARBA" id="ARBA00001957"/>
    </source>
</evidence>
<evidence type="ECO:0000313" key="9">
    <source>
        <dbReference type="Proteomes" id="UP000466431"/>
    </source>
</evidence>
<dbReference type="GO" id="GO:0008610">
    <property type="term" value="P:lipid biosynthetic process"/>
    <property type="evidence" value="ECO:0007669"/>
    <property type="project" value="UniProtKB-ARBA"/>
</dbReference>
<dbReference type="Pfam" id="PF13193">
    <property type="entry name" value="AMP-binding_C"/>
    <property type="match status" value="3"/>
</dbReference>
<evidence type="ECO:0000256" key="2">
    <source>
        <dbReference type="ARBA" id="ARBA00006432"/>
    </source>
</evidence>
<feature type="domain" description="Carrier" evidence="7">
    <location>
        <begin position="1692"/>
        <end position="1767"/>
    </location>
</feature>
<feature type="domain" description="Carrier" evidence="7">
    <location>
        <begin position="2758"/>
        <end position="2832"/>
    </location>
</feature>
<dbReference type="Pfam" id="PF00501">
    <property type="entry name" value="AMP-binding"/>
    <property type="match status" value="3"/>
</dbReference>